<keyword evidence="3" id="KW-1185">Reference proteome</keyword>
<evidence type="ECO:0000313" key="4">
    <source>
        <dbReference type="RefSeq" id="XP_015595606.1"/>
    </source>
</evidence>
<dbReference type="InterPro" id="IPR038765">
    <property type="entry name" value="Papain-like_cys_pep_sf"/>
</dbReference>
<dbReference type="GO" id="GO:0004060">
    <property type="term" value="F:arylamine N-acetyltransferase activity"/>
    <property type="evidence" value="ECO:0007669"/>
    <property type="project" value="UniProtKB-EC"/>
</dbReference>
<dbReference type="Pfam" id="PF00797">
    <property type="entry name" value="Acetyltransf_2"/>
    <property type="match status" value="1"/>
</dbReference>
<dbReference type="InterPro" id="IPR001447">
    <property type="entry name" value="Arylamine_N-AcTrfase"/>
</dbReference>
<dbReference type="SUPFAM" id="SSF54001">
    <property type="entry name" value="Cysteine proteinases"/>
    <property type="match status" value="1"/>
</dbReference>
<proteinExistence type="inferred from homology"/>
<dbReference type="Proteomes" id="UP000694920">
    <property type="component" value="Unplaced"/>
</dbReference>
<evidence type="ECO:0000256" key="2">
    <source>
        <dbReference type="ARBA" id="ARBA00012701"/>
    </source>
</evidence>
<dbReference type="RefSeq" id="XP_015595606.1">
    <property type="nucleotide sequence ID" value="XM_015740120.2"/>
</dbReference>
<accession>A0AAJ7BWY2</accession>
<dbReference type="Gene3D" id="3.30.2140.20">
    <property type="match status" value="1"/>
</dbReference>
<dbReference type="PANTHER" id="PTHR11786">
    <property type="entry name" value="N-HYDROXYARYLAMINE O-ACETYLTRANSFERASE"/>
    <property type="match status" value="1"/>
</dbReference>
<gene>
    <name evidence="4" type="primary">LOC107267918</name>
</gene>
<evidence type="ECO:0000313" key="3">
    <source>
        <dbReference type="Proteomes" id="UP000694920"/>
    </source>
</evidence>
<dbReference type="EC" id="2.3.1.5" evidence="2"/>
<dbReference type="GeneID" id="107267918"/>
<reference evidence="4" key="1">
    <citation type="submission" date="2025-08" db="UniProtKB">
        <authorList>
            <consortium name="RefSeq"/>
        </authorList>
    </citation>
    <scope>IDENTIFICATION</scope>
</reference>
<organism evidence="3 4">
    <name type="scientific">Cephus cinctus</name>
    <name type="common">Wheat stem sawfly</name>
    <dbReference type="NCBI Taxonomy" id="211228"/>
    <lineage>
        <taxon>Eukaryota</taxon>
        <taxon>Metazoa</taxon>
        <taxon>Ecdysozoa</taxon>
        <taxon>Arthropoda</taxon>
        <taxon>Hexapoda</taxon>
        <taxon>Insecta</taxon>
        <taxon>Pterygota</taxon>
        <taxon>Neoptera</taxon>
        <taxon>Endopterygota</taxon>
        <taxon>Hymenoptera</taxon>
        <taxon>Cephoidea</taxon>
        <taxon>Cephidae</taxon>
        <taxon>Cephus</taxon>
    </lineage>
</organism>
<evidence type="ECO:0000256" key="1">
    <source>
        <dbReference type="ARBA" id="ARBA00006547"/>
    </source>
</evidence>
<dbReference type="PANTHER" id="PTHR11786:SF0">
    <property type="entry name" value="ARYLAMINE N-ACETYLTRANSFERASE 4-RELATED"/>
    <property type="match status" value="1"/>
</dbReference>
<dbReference type="KEGG" id="ccin:107267918"/>
<name>A0AAJ7BWY2_CEPCN</name>
<dbReference type="AlphaFoldDB" id="A0AAJ7BWY2"/>
<sequence length="297" mass="34148">MDFEAAKSFVQEKLGVEYVSEKVTLLQKIVRAFSEKLPFQNISVSILDAGARFPTEENVISVGKSLSGGVCIHNNWFMKILLQALGYNVYFVAGYSTESQKKTLGSHIGIVVKNLTNANDLHLIDVGSRYPLFKPVPLNSLPYEATDVTLTYRFVEENGQWHREHKNGTFSKYTRYITYDKSLRSSVNDFRIAMEEVLQENWLIGTVLAVRYLQPNSKDIPGVPDFHPQYDYMAEYSNRTITFENSTGYKYTERVGSDQIEFTVRQYFPSIPKEDVAKRVAAIQEEPDRPWYQCRML</sequence>
<comment type="similarity">
    <text evidence="1">Belongs to the arylamine N-acetyltransferase family.</text>
</comment>
<dbReference type="InterPro" id="IPR053710">
    <property type="entry name" value="Arylamine_NAT_domain_sf"/>
</dbReference>
<protein>
    <recommendedName>
        <fullName evidence="2">arylamine N-acetyltransferase</fullName>
        <ecNumber evidence="2">2.3.1.5</ecNumber>
    </recommendedName>
</protein>